<sequence length="46" mass="4930">MSSNTYSATRKAAGLEHVIAARLQHLGSAKEIINSICKNEDRDTAG</sequence>
<reference evidence="1 2" key="1">
    <citation type="journal article" date="2018" name="Front. Plant Sci.">
        <title>Red Clover (Trifolium pratense) and Zigzag Clover (T. medium) - A Picture of Genomic Similarities and Differences.</title>
        <authorList>
            <person name="Dluhosova J."/>
            <person name="Istvanek J."/>
            <person name="Nedelnik J."/>
            <person name="Repkova J."/>
        </authorList>
    </citation>
    <scope>NUCLEOTIDE SEQUENCE [LARGE SCALE GENOMIC DNA]</scope>
    <source>
        <strain evidence="2">cv. 10/8</strain>
        <tissue evidence="1">Leaf</tissue>
    </source>
</reference>
<keyword evidence="2" id="KW-1185">Reference proteome</keyword>
<accession>A0A392SB47</accession>
<name>A0A392SB47_9FABA</name>
<dbReference type="AlphaFoldDB" id="A0A392SB47"/>
<evidence type="ECO:0000313" key="2">
    <source>
        <dbReference type="Proteomes" id="UP000265520"/>
    </source>
</evidence>
<proteinExistence type="predicted"/>
<dbReference type="Proteomes" id="UP000265520">
    <property type="component" value="Unassembled WGS sequence"/>
</dbReference>
<protein>
    <submittedName>
        <fullName evidence="1">Uncharacterized protein</fullName>
    </submittedName>
</protein>
<dbReference type="EMBL" id="LXQA010347262">
    <property type="protein sequence ID" value="MCI45692.1"/>
    <property type="molecule type" value="Genomic_DNA"/>
</dbReference>
<evidence type="ECO:0000313" key="1">
    <source>
        <dbReference type="EMBL" id="MCI45692.1"/>
    </source>
</evidence>
<organism evidence="1 2">
    <name type="scientific">Trifolium medium</name>
    <dbReference type="NCBI Taxonomy" id="97028"/>
    <lineage>
        <taxon>Eukaryota</taxon>
        <taxon>Viridiplantae</taxon>
        <taxon>Streptophyta</taxon>
        <taxon>Embryophyta</taxon>
        <taxon>Tracheophyta</taxon>
        <taxon>Spermatophyta</taxon>
        <taxon>Magnoliopsida</taxon>
        <taxon>eudicotyledons</taxon>
        <taxon>Gunneridae</taxon>
        <taxon>Pentapetalae</taxon>
        <taxon>rosids</taxon>
        <taxon>fabids</taxon>
        <taxon>Fabales</taxon>
        <taxon>Fabaceae</taxon>
        <taxon>Papilionoideae</taxon>
        <taxon>50 kb inversion clade</taxon>
        <taxon>NPAAA clade</taxon>
        <taxon>Hologalegina</taxon>
        <taxon>IRL clade</taxon>
        <taxon>Trifolieae</taxon>
        <taxon>Trifolium</taxon>
    </lineage>
</organism>
<feature type="non-terminal residue" evidence="1">
    <location>
        <position position="46"/>
    </location>
</feature>
<comment type="caution">
    <text evidence="1">The sequence shown here is derived from an EMBL/GenBank/DDBJ whole genome shotgun (WGS) entry which is preliminary data.</text>
</comment>